<dbReference type="Pfam" id="PF13616">
    <property type="entry name" value="Rotamase_3"/>
    <property type="match status" value="1"/>
</dbReference>
<evidence type="ECO:0000256" key="7">
    <source>
        <dbReference type="ARBA" id="ARBA00023186"/>
    </source>
</evidence>
<dbReference type="InterPro" id="IPR023058">
    <property type="entry name" value="PPIase_PpiC_CS"/>
</dbReference>
<keyword evidence="3" id="KW-0997">Cell inner membrane</keyword>
<keyword evidence="5" id="KW-1133">Transmembrane helix</keyword>
<evidence type="ECO:0000256" key="5">
    <source>
        <dbReference type="ARBA" id="ARBA00022989"/>
    </source>
</evidence>
<dbReference type="InterPro" id="IPR052029">
    <property type="entry name" value="PpiD_chaperone"/>
</dbReference>
<dbReference type="SUPFAM" id="SSF54534">
    <property type="entry name" value="FKBP-like"/>
    <property type="match status" value="1"/>
</dbReference>
<dbReference type="PANTHER" id="PTHR47529:SF1">
    <property type="entry name" value="PERIPLASMIC CHAPERONE PPID"/>
    <property type="match status" value="1"/>
</dbReference>
<evidence type="ECO:0000256" key="10">
    <source>
        <dbReference type="ARBA" id="ARBA00042775"/>
    </source>
</evidence>
<evidence type="ECO:0000256" key="9">
    <source>
        <dbReference type="ARBA" id="ARBA00040743"/>
    </source>
</evidence>
<comment type="subcellular location">
    <subcellularLocation>
        <location evidence="1">Cell inner membrane</location>
        <topology evidence="1">Single-pass type II membrane protein</topology>
        <orientation evidence="1">Periplasmic side</orientation>
    </subcellularLocation>
</comment>
<sequence length="453" mass="50213">MTKLRDKTHLVLYTLLAAFLALIVFEWGMNFNGITGGGVLAGKVNGRAVEYRQYQEVYDNLVENFRRNAPDAEITDQVELQLHDRAWNAVVDQLLLEEQLERFDITVSGEEILASVEGSDPPMIIRQNFTDPQTGELDRERFEQARMAPENREIWPQVEEIIRQELKVRKLKQMLSMSATVTEKELDELVAREFAVWNAGFLAVPYAAAGSQEMFAVTDSEIRSYYQEHRELFRQAPTRSLAYVVFPAAPTARDSMSVKTELEGLVPGFTETEDDSSFVSLQSDRSTTFDQRYTRADFSPDAAHEVFGSGKLEAGKVIGPVADRGAYRLIKVNALEKGELAVRASHILFRFDGGDPASRERAVAKAAEIRRKLAAGSAFADLASSYSEDPGSARNGGDLGWFAKGAMVAPFEEAAFAMSPGSVSGPVETPFGLHIIKVTGRDDRVLVASEVVR</sequence>
<evidence type="ECO:0000256" key="2">
    <source>
        <dbReference type="ARBA" id="ARBA00022475"/>
    </source>
</evidence>
<keyword evidence="7" id="KW-0143">Chaperone</keyword>
<dbReference type="GO" id="GO:0003755">
    <property type="term" value="F:peptidyl-prolyl cis-trans isomerase activity"/>
    <property type="evidence" value="ECO:0007669"/>
    <property type="project" value="UniProtKB-KW"/>
</dbReference>
<dbReference type="Pfam" id="PF13623">
    <property type="entry name" value="SurA_N_2"/>
    <property type="match status" value="1"/>
</dbReference>
<evidence type="ECO:0000259" key="12">
    <source>
        <dbReference type="PROSITE" id="PS50198"/>
    </source>
</evidence>
<keyword evidence="2" id="KW-1003">Cell membrane</keyword>
<dbReference type="PROSITE" id="PS01096">
    <property type="entry name" value="PPIC_PPIASE_1"/>
    <property type="match status" value="1"/>
</dbReference>
<dbReference type="InterPro" id="IPR000297">
    <property type="entry name" value="PPIase_PpiC"/>
</dbReference>
<proteinExistence type="inferred from homology"/>
<evidence type="ECO:0000256" key="6">
    <source>
        <dbReference type="ARBA" id="ARBA00023136"/>
    </source>
</evidence>
<dbReference type="EMBL" id="DSBW01000101">
    <property type="protein sequence ID" value="HED30931.1"/>
    <property type="molecule type" value="Genomic_DNA"/>
</dbReference>
<accession>A0A831SQ81</accession>
<dbReference type="Proteomes" id="UP000886335">
    <property type="component" value="Unassembled WGS sequence"/>
</dbReference>
<feature type="non-terminal residue" evidence="13">
    <location>
        <position position="453"/>
    </location>
</feature>
<evidence type="ECO:0000256" key="11">
    <source>
        <dbReference type="PROSITE-ProRule" id="PRU00278"/>
    </source>
</evidence>
<evidence type="ECO:0000256" key="1">
    <source>
        <dbReference type="ARBA" id="ARBA00004382"/>
    </source>
</evidence>
<comment type="similarity">
    <text evidence="8">Belongs to the PpiD chaperone family.</text>
</comment>
<evidence type="ECO:0000313" key="13">
    <source>
        <dbReference type="EMBL" id="HED30931.1"/>
    </source>
</evidence>
<name>A0A831SQ81_PROAE</name>
<keyword evidence="6" id="KW-0472">Membrane</keyword>
<dbReference type="InterPro" id="IPR027304">
    <property type="entry name" value="Trigger_fact/SurA_dom_sf"/>
</dbReference>
<dbReference type="AlphaFoldDB" id="A0A831SQ81"/>
<keyword evidence="11 13" id="KW-0413">Isomerase</keyword>
<gene>
    <name evidence="13" type="ORF">ENN50_04450</name>
</gene>
<evidence type="ECO:0000256" key="8">
    <source>
        <dbReference type="ARBA" id="ARBA00038408"/>
    </source>
</evidence>
<comment type="caution">
    <text evidence="13">The sequence shown here is derived from an EMBL/GenBank/DDBJ whole genome shotgun (WGS) entry which is preliminary data.</text>
</comment>
<protein>
    <recommendedName>
        <fullName evidence="9">Periplasmic chaperone PpiD</fullName>
    </recommendedName>
    <alternativeName>
        <fullName evidence="10">Periplasmic folding chaperone</fullName>
    </alternativeName>
</protein>
<dbReference type="PROSITE" id="PS50198">
    <property type="entry name" value="PPIC_PPIASE_2"/>
    <property type="match status" value="1"/>
</dbReference>
<keyword evidence="4" id="KW-0812">Transmembrane</keyword>
<dbReference type="Gene3D" id="3.10.50.40">
    <property type="match status" value="1"/>
</dbReference>
<evidence type="ECO:0000256" key="3">
    <source>
        <dbReference type="ARBA" id="ARBA00022519"/>
    </source>
</evidence>
<dbReference type="SUPFAM" id="SSF109998">
    <property type="entry name" value="Triger factor/SurA peptide-binding domain-like"/>
    <property type="match status" value="1"/>
</dbReference>
<keyword evidence="11" id="KW-0697">Rotamase</keyword>
<reference evidence="13" key="1">
    <citation type="journal article" date="2020" name="mSystems">
        <title>Genome- and Community-Level Interaction Insights into Carbon Utilization and Element Cycling Functions of Hydrothermarchaeota in Hydrothermal Sediment.</title>
        <authorList>
            <person name="Zhou Z."/>
            <person name="Liu Y."/>
            <person name="Xu W."/>
            <person name="Pan J."/>
            <person name="Luo Z.H."/>
            <person name="Li M."/>
        </authorList>
    </citation>
    <scope>NUCLEOTIDE SEQUENCE [LARGE SCALE GENOMIC DNA]</scope>
    <source>
        <strain evidence="13">SpSt-1181</strain>
    </source>
</reference>
<dbReference type="GO" id="GO:0005886">
    <property type="term" value="C:plasma membrane"/>
    <property type="evidence" value="ECO:0007669"/>
    <property type="project" value="UniProtKB-SubCell"/>
</dbReference>
<organism evidence="13">
    <name type="scientific">Prosthecochloris aestuarii</name>
    <dbReference type="NCBI Taxonomy" id="1102"/>
    <lineage>
        <taxon>Bacteria</taxon>
        <taxon>Pseudomonadati</taxon>
        <taxon>Chlorobiota</taxon>
        <taxon>Chlorobiia</taxon>
        <taxon>Chlorobiales</taxon>
        <taxon>Chlorobiaceae</taxon>
        <taxon>Prosthecochloris</taxon>
    </lineage>
</organism>
<evidence type="ECO:0000256" key="4">
    <source>
        <dbReference type="ARBA" id="ARBA00022692"/>
    </source>
</evidence>
<feature type="domain" description="PpiC" evidence="12">
    <location>
        <begin position="339"/>
        <end position="440"/>
    </location>
</feature>
<dbReference type="InterPro" id="IPR046357">
    <property type="entry name" value="PPIase_dom_sf"/>
</dbReference>
<dbReference type="PANTHER" id="PTHR47529">
    <property type="entry name" value="PEPTIDYL-PROLYL CIS-TRANS ISOMERASE D"/>
    <property type="match status" value="1"/>
</dbReference>